<dbReference type="OrthoDB" id="619536at2759"/>
<dbReference type="RefSeq" id="XP_014156888.1">
    <property type="nucleotide sequence ID" value="XM_014301413.1"/>
</dbReference>
<evidence type="ECO:0000259" key="1">
    <source>
        <dbReference type="Pfam" id="PF06974"/>
    </source>
</evidence>
<dbReference type="InterPro" id="IPR009721">
    <property type="entry name" value="O-acyltransferase_WSD1_C"/>
</dbReference>
<dbReference type="Pfam" id="PF06974">
    <property type="entry name" value="WS_DGAT_C"/>
    <property type="match status" value="1"/>
</dbReference>
<dbReference type="Proteomes" id="UP000054560">
    <property type="component" value="Unassembled WGS sequence"/>
</dbReference>
<organism evidence="2 3">
    <name type="scientific">Sphaeroforma arctica JP610</name>
    <dbReference type="NCBI Taxonomy" id="667725"/>
    <lineage>
        <taxon>Eukaryota</taxon>
        <taxon>Ichthyosporea</taxon>
        <taxon>Ichthyophonida</taxon>
        <taxon>Sphaeroforma</taxon>
    </lineage>
</organism>
<sequence length="150" mass="16673">MPVNMRTGSGCPNMENTFAPPIFNIPTCSSDPLVSCRNMKAAMDDLKSKPVPHVFYFSIRFMAFYTPAFLSKYLLDDLASKTSAVVSNVPGPLENKYFVDKKLERKRIAMWSPQRGTVSFGVTMFTIGNRVNVASVMDTGADDKPQMLCN</sequence>
<dbReference type="AlphaFoldDB" id="A0A0L0G2D1"/>
<proteinExistence type="predicted"/>
<protein>
    <recommendedName>
        <fullName evidence="1">O-acyltransferase WSD1 C-terminal domain-containing protein</fullName>
    </recommendedName>
</protein>
<reference evidence="2 3" key="1">
    <citation type="submission" date="2011-02" db="EMBL/GenBank/DDBJ databases">
        <title>The Genome Sequence of Sphaeroforma arctica JP610.</title>
        <authorList>
            <consortium name="The Broad Institute Genome Sequencing Platform"/>
            <person name="Russ C."/>
            <person name="Cuomo C."/>
            <person name="Young S.K."/>
            <person name="Zeng Q."/>
            <person name="Gargeya S."/>
            <person name="Alvarado L."/>
            <person name="Berlin A."/>
            <person name="Chapman S.B."/>
            <person name="Chen Z."/>
            <person name="Freedman E."/>
            <person name="Gellesch M."/>
            <person name="Goldberg J."/>
            <person name="Griggs A."/>
            <person name="Gujja S."/>
            <person name="Heilman E."/>
            <person name="Heiman D."/>
            <person name="Howarth C."/>
            <person name="Mehta T."/>
            <person name="Neiman D."/>
            <person name="Pearson M."/>
            <person name="Roberts A."/>
            <person name="Saif S."/>
            <person name="Shea T."/>
            <person name="Shenoy N."/>
            <person name="Sisk P."/>
            <person name="Stolte C."/>
            <person name="Sykes S."/>
            <person name="White J."/>
            <person name="Yandava C."/>
            <person name="Burger G."/>
            <person name="Gray M.W."/>
            <person name="Holland P.W.H."/>
            <person name="King N."/>
            <person name="Lang F.B.F."/>
            <person name="Roger A.J."/>
            <person name="Ruiz-Trillo I."/>
            <person name="Haas B."/>
            <person name="Nusbaum C."/>
            <person name="Birren B."/>
        </authorList>
    </citation>
    <scope>NUCLEOTIDE SEQUENCE [LARGE SCALE GENOMIC DNA]</scope>
    <source>
        <strain evidence="2 3">JP610</strain>
    </source>
</reference>
<evidence type="ECO:0000313" key="2">
    <source>
        <dbReference type="EMBL" id="KNC82986.1"/>
    </source>
</evidence>
<evidence type="ECO:0000313" key="3">
    <source>
        <dbReference type="Proteomes" id="UP000054560"/>
    </source>
</evidence>
<accession>A0A0L0G2D1</accession>
<feature type="domain" description="O-acyltransferase WSD1 C-terminal" evidence="1">
    <location>
        <begin position="16"/>
        <end position="149"/>
    </location>
</feature>
<dbReference type="EMBL" id="KQ241874">
    <property type="protein sequence ID" value="KNC82986.1"/>
    <property type="molecule type" value="Genomic_DNA"/>
</dbReference>
<gene>
    <name evidence="2" type="ORF">SARC_04734</name>
</gene>
<dbReference type="GeneID" id="25905238"/>
<name>A0A0L0G2D1_9EUKA</name>
<keyword evidence="3" id="KW-1185">Reference proteome</keyword>